<dbReference type="GO" id="GO:0042256">
    <property type="term" value="P:cytosolic ribosome assembly"/>
    <property type="evidence" value="ECO:0007669"/>
    <property type="project" value="UniProtKB-UniRule"/>
</dbReference>
<reference evidence="4 5" key="1">
    <citation type="journal article" date="2014" name="Appl. Environ. Microbiol.">
        <title>Genomic encyclopedia of type strains of the genus Bifidobacterium.</title>
        <authorList>
            <person name="Milani C."/>
            <person name="Lugli G.A."/>
            <person name="Duranti S."/>
            <person name="Turroni F."/>
            <person name="Bottacini F."/>
            <person name="Mangifesta M."/>
            <person name="Sanchez B."/>
            <person name="Viappiani A."/>
            <person name="Mancabelli L."/>
            <person name="Taminiau B."/>
            <person name="Delcenserie V."/>
            <person name="Barrangou R."/>
            <person name="Margolles A."/>
            <person name="van Sinderen D."/>
            <person name="Ventura M."/>
        </authorList>
    </citation>
    <scope>NUCLEOTIDE SEQUENCE [LARGE SCALE GENOMIC DNA]</scope>
    <source>
        <strain evidence="4 5">LMG 11587</strain>
    </source>
</reference>
<name>A0A087VU14_9BIFI</name>
<dbReference type="InterPro" id="IPR043519">
    <property type="entry name" value="NT_sf"/>
</dbReference>
<dbReference type="EMBL" id="CP006018">
    <property type="protein sequence ID" value="AIC91814.1"/>
    <property type="molecule type" value="Genomic_DNA"/>
</dbReference>
<evidence type="ECO:0000313" key="5">
    <source>
        <dbReference type="Proteomes" id="UP000028569"/>
    </source>
</evidence>
<comment type="subunit">
    <text evidence="2">Interacts with ribosomal protein uL14 (rplN).</text>
</comment>
<dbReference type="SUPFAM" id="SSF81301">
    <property type="entry name" value="Nucleotidyltransferase"/>
    <property type="match status" value="1"/>
</dbReference>
<organism evidence="4 5">
    <name type="scientific">Bifidobacterium [indicum] DSM 20214 = LMG 11587</name>
    <dbReference type="NCBI Taxonomy" id="1341694"/>
    <lineage>
        <taxon>Bacteria</taxon>
        <taxon>Bacillati</taxon>
        <taxon>Actinomycetota</taxon>
        <taxon>Actinomycetes</taxon>
        <taxon>Bifidobacteriales</taxon>
        <taxon>Bifidobacteriaceae</taxon>
        <taxon>Bifidobacterium</taxon>
    </lineage>
</organism>
<dbReference type="Proteomes" id="UP000028569">
    <property type="component" value="Chromosome"/>
</dbReference>
<dbReference type="NCBIfam" id="TIGR00090">
    <property type="entry name" value="rsfS_iojap_ybeB"/>
    <property type="match status" value="1"/>
</dbReference>
<feature type="compositionally biased region" description="Basic and acidic residues" evidence="3">
    <location>
        <begin position="145"/>
        <end position="162"/>
    </location>
</feature>
<evidence type="ECO:0000256" key="3">
    <source>
        <dbReference type="SAM" id="MobiDB-lite"/>
    </source>
</evidence>
<keyword evidence="5" id="KW-1185">Reference proteome</keyword>
<keyword evidence="2" id="KW-0963">Cytoplasm</keyword>
<comment type="function">
    <text evidence="2">Functions as a ribosomal silencing factor. Interacts with ribosomal protein uL14 (rplN), blocking formation of intersubunit bridge B8. Prevents association of the 30S and 50S ribosomal subunits and the formation of functional ribosomes, thus repressing translation.</text>
</comment>
<dbReference type="GeneID" id="91566016"/>
<dbReference type="Pfam" id="PF02410">
    <property type="entry name" value="RsfS"/>
    <property type="match status" value="1"/>
</dbReference>
<keyword evidence="2" id="KW-0678">Repressor</keyword>
<dbReference type="GO" id="GO:0090071">
    <property type="term" value="P:negative regulation of ribosome biogenesis"/>
    <property type="evidence" value="ECO:0007669"/>
    <property type="project" value="UniProtKB-UniRule"/>
</dbReference>
<protein>
    <recommendedName>
        <fullName evidence="2">Ribosomal silencing factor RsfS</fullName>
    </recommendedName>
</protein>
<evidence type="ECO:0000313" key="4">
    <source>
        <dbReference type="EMBL" id="AIC91814.1"/>
    </source>
</evidence>
<dbReference type="KEGG" id="bii:BINDI_0534"/>
<dbReference type="GO" id="GO:0043023">
    <property type="term" value="F:ribosomal large subunit binding"/>
    <property type="evidence" value="ECO:0007669"/>
    <property type="project" value="TreeGrafter"/>
</dbReference>
<dbReference type="PANTHER" id="PTHR21043:SF0">
    <property type="entry name" value="MITOCHONDRIAL ASSEMBLY OF RIBOSOMAL LARGE SUBUNIT PROTEIN 1"/>
    <property type="match status" value="1"/>
</dbReference>
<comment type="similarity">
    <text evidence="1 2">Belongs to the Iojap/RsfS family.</text>
</comment>
<dbReference type="OrthoDB" id="9793681at2"/>
<evidence type="ECO:0000256" key="1">
    <source>
        <dbReference type="ARBA" id="ARBA00010574"/>
    </source>
</evidence>
<dbReference type="GO" id="GO:0005737">
    <property type="term" value="C:cytoplasm"/>
    <property type="evidence" value="ECO:0007669"/>
    <property type="project" value="UniProtKB-SubCell"/>
</dbReference>
<dbReference type="GO" id="GO:0017148">
    <property type="term" value="P:negative regulation of translation"/>
    <property type="evidence" value="ECO:0007669"/>
    <property type="project" value="UniProtKB-UniRule"/>
</dbReference>
<evidence type="ECO:0000256" key="2">
    <source>
        <dbReference type="HAMAP-Rule" id="MF_01477"/>
    </source>
</evidence>
<dbReference type="PANTHER" id="PTHR21043">
    <property type="entry name" value="IOJAP SUPERFAMILY ORTHOLOG"/>
    <property type="match status" value="1"/>
</dbReference>
<sequence length="162" mass="18521">MPALQDSIDAVRVAAQAANDIKAMDIVAFDVSQPIAITDIFMVATGGNERQVLAIAEEVEKQLHIQCGRDTRSREGVEEAQWILLDYGDFVIHIMHKQARKYYDLERLWKDCPQVDLQLEHQFTLDDDQSEEEDSDSLMAGFDDADMRSRFARQEEDEGKRS</sequence>
<keyword evidence="2" id="KW-0810">Translation regulation</keyword>
<proteinExistence type="inferred from homology"/>
<accession>A0A087VU14</accession>
<comment type="subcellular location">
    <subcellularLocation>
        <location evidence="2">Cytoplasm</location>
    </subcellularLocation>
</comment>
<dbReference type="RefSeq" id="WP_033489976.1">
    <property type="nucleotide sequence ID" value="NZ_CP006018.1"/>
</dbReference>
<feature type="compositionally biased region" description="Acidic residues" evidence="3">
    <location>
        <begin position="125"/>
        <end position="136"/>
    </location>
</feature>
<dbReference type="InterPro" id="IPR004394">
    <property type="entry name" value="Iojap/RsfS/C7orf30"/>
</dbReference>
<feature type="region of interest" description="Disordered" evidence="3">
    <location>
        <begin position="125"/>
        <end position="162"/>
    </location>
</feature>
<dbReference type="AlphaFoldDB" id="A0A087VU14"/>
<dbReference type="Gene3D" id="3.30.460.10">
    <property type="entry name" value="Beta Polymerase, domain 2"/>
    <property type="match status" value="1"/>
</dbReference>
<gene>
    <name evidence="2" type="primary">rsfS</name>
    <name evidence="4" type="ORF">BINDI_0534</name>
</gene>
<dbReference type="HAMAP" id="MF_01477">
    <property type="entry name" value="Iojap_RsfS"/>
    <property type="match status" value="1"/>
</dbReference>
<dbReference type="HOGENOM" id="CLU_092688_2_0_11"/>